<protein>
    <submittedName>
        <fullName evidence="3">Glucoamylase family protein</fullName>
    </submittedName>
</protein>
<reference evidence="3 4" key="1">
    <citation type="submission" date="2024-09" db="EMBL/GenBank/DDBJ databases">
        <authorList>
            <person name="Sun Q."/>
            <person name="Mori K."/>
        </authorList>
    </citation>
    <scope>NUCLEOTIDE SEQUENCE [LARGE SCALE GENOMIC DNA]</scope>
    <source>
        <strain evidence="3 4">TBRC 3947</strain>
    </source>
</reference>
<dbReference type="EMBL" id="JBHLUH010000004">
    <property type="protein sequence ID" value="MFC0526673.1"/>
    <property type="molecule type" value="Genomic_DNA"/>
</dbReference>
<name>A0ABV6LW73_9ACTN</name>
<dbReference type="Pfam" id="PF11329">
    <property type="entry name" value="DUF3131"/>
    <property type="match status" value="1"/>
</dbReference>
<comment type="caution">
    <text evidence="3">The sequence shown here is derived from an EMBL/GenBank/DDBJ whole genome shotgun (WGS) entry which is preliminary data.</text>
</comment>
<gene>
    <name evidence="3" type="ORF">ACFFIA_03270</name>
</gene>
<dbReference type="InterPro" id="IPR019282">
    <property type="entry name" value="Glycoamylase-like_cons_dom"/>
</dbReference>
<evidence type="ECO:0000313" key="3">
    <source>
        <dbReference type="EMBL" id="MFC0526673.1"/>
    </source>
</evidence>
<evidence type="ECO:0000259" key="2">
    <source>
        <dbReference type="Pfam" id="PF11329"/>
    </source>
</evidence>
<evidence type="ECO:0000313" key="4">
    <source>
        <dbReference type="Proteomes" id="UP001589867"/>
    </source>
</evidence>
<accession>A0ABV6LW73</accession>
<dbReference type="Gene3D" id="1.50.10.140">
    <property type="match status" value="1"/>
</dbReference>
<dbReference type="Proteomes" id="UP001589867">
    <property type="component" value="Unassembled WGS sequence"/>
</dbReference>
<dbReference type="Pfam" id="PF10091">
    <property type="entry name" value="Glycoamylase"/>
    <property type="match status" value="1"/>
</dbReference>
<keyword evidence="4" id="KW-1185">Reference proteome</keyword>
<sequence length="446" mass="49563">MNETELRRCARDTWYSLTTLVDEGTGLPSDQMDGAGSRVAYTSPTNIAGYLWSALAVHQLGFVTDREVTTRIAQVLDTLARIDRHEPSGMYYNWYTPDTCAVMKTWPKDGVPVDLFLSSVDNAWLAASLWLVCQAAPSLARPAAALLDSMDFRWHYDPAVGLLRGGFWTSRPDGPSVLDDQTLVFHTPHHYGVLNSETRIASYVGIALGQLEPDHYFRLWRVPPDSAPPEWRGRASRAAVRAHLGVPVTEGCYRYGDISLVPSWGGGMFEALMVPILIPEARWGKGSWAVNHRRYVDAQIAYCLRDAAYGYWGLSPCKDPAGDYGEYGVPHIGIRPEGEAAGTGPDRAVVTPHASFLALDHRPREALHNLARLRRDFALYGPGGYYDSVNVVTGEVSEHYLTLDQAMILGAIANLLRPDCLRRYCGVGAWREAIRPLLKMERFRLG</sequence>
<proteinExistence type="predicted"/>
<evidence type="ECO:0000259" key="1">
    <source>
        <dbReference type="Pfam" id="PF10091"/>
    </source>
</evidence>
<organism evidence="3 4">
    <name type="scientific">Phytohabitans kaempferiae</name>
    <dbReference type="NCBI Taxonomy" id="1620943"/>
    <lineage>
        <taxon>Bacteria</taxon>
        <taxon>Bacillati</taxon>
        <taxon>Actinomycetota</taxon>
        <taxon>Actinomycetes</taxon>
        <taxon>Micromonosporales</taxon>
        <taxon>Micromonosporaceae</taxon>
    </lineage>
</organism>
<dbReference type="InterPro" id="IPR021478">
    <property type="entry name" value="DUF3131"/>
</dbReference>
<feature type="domain" description="Glycoamylase-like" evidence="1">
    <location>
        <begin position="253"/>
        <end position="417"/>
    </location>
</feature>
<feature type="domain" description="DUF3131" evidence="2">
    <location>
        <begin position="9"/>
        <end position="149"/>
    </location>
</feature>
<dbReference type="RefSeq" id="WP_377244988.1">
    <property type="nucleotide sequence ID" value="NZ_JBHLUH010000004.1"/>
</dbReference>